<dbReference type="Proteomes" id="UP001227268">
    <property type="component" value="Unassembled WGS sequence"/>
</dbReference>
<keyword evidence="2" id="KW-1185">Reference proteome</keyword>
<accession>A0ACC2VZ18</accession>
<organism evidence="1 2">
    <name type="scientific">Naganishia friedmannii</name>
    <dbReference type="NCBI Taxonomy" id="89922"/>
    <lineage>
        <taxon>Eukaryota</taxon>
        <taxon>Fungi</taxon>
        <taxon>Dikarya</taxon>
        <taxon>Basidiomycota</taxon>
        <taxon>Agaricomycotina</taxon>
        <taxon>Tremellomycetes</taxon>
        <taxon>Filobasidiales</taxon>
        <taxon>Filobasidiaceae</taxon>
        <taxon>Naganishia</taxon>
    </lineage>
</organism>
<protein>
    <submittedName>
        <fullName evidence="1">Uncharacterized protein</fullName>
    </submittedName>
</protein>
<reference evidence="1" key="1">
    <citation type="submission" date="2023-04" db="EMBL/GenBank/DDBJ databases">
        <title>Draft Genome sequencing of Naganishia species isolated from polar environments using Oxford Nanopore Technology.</title>
        <authorList>
            <person name="Leo P."/>
            <person name="Venkateswaran K."/>
        </authorList>
    </citation>
    <scope>NUCLEOTIDE SEQUENCE</scope>
    <source>
        <strain evidence="1">MNA-CCFEE 5423</strain>
    </source>
</reference>
<sequence length="419" mass="46566">MFSQKPTTTASLRKENTKFVVRYDPDVAIETGSSESYKLLEISPELAKVIEAAEKDGEEGITLTMKGAPSDDAVICTPSQTFSLRTITVSNSMLFLRPALPPTTGLTGNALDTEVQQQQNLLIQDTCHEILELTPTVPRLDRVEKLLRDTCWAGMRGFGDTRGVKRSQNEADNDNDHSADSGNPQKKKKPKRYTRAQLQSLIQASDAELDAGLKERNVIEVDDLDKDFSVLADVSVGVMGVFGDIVRLDDDAGEVWRAHLPRLVKELGKGLLSLESTLDPPTADDFIERWKEQIGPEYEHLLTMGILEIPAHTPHFPYACHYQQGEYLLKQPSSASLIRSPLVVPFSVTSLPTDPAQRFSDLFATRSQWRPEDMQPFLRGLTPAGDRKALDKLVVKYVRVVKGSGKNGAGAEVWWHARR</sequence>
<comment type="caution">
    <text evidence="1">The sequence shown here is derived from an EMBL/GenBank/DDBJ whole genome shotgun (WGS) entry which is preliminary data.</text>
</comment>
<name>A0ACC2VZ18_9TREE</name>
<dbReference type="EMBL" id="JASBWT010000005">
    <property type="protein sequence ID" value="KAJ9104618.1"/>
    <property type="molecule type" value="Genomic_DNA"/>
</dbReference>
<proteinExistence type="predicted"/>
<evidence type="ECO:0000313" key="2">
    <source>
        <dbReference type="Proteomes" id="UP001227268"/>
    </source>
</evidence>
<evidence type="ECO:0000313" key="1">
    <source>
        <dbReference type="EMBL" id="KAJ9104618.1"/>
    </source>
</evidence>
<gene>
    <name evidence="1" type="ORF">QFC21_002116</name>
</gene>